<evidence type="ECO:0000313" key="4">
    <source>
        <dbReference type="Proteomes" id="UP000717328"/>
    </source>
</evidence>
<organism evidence="3 4">
    <name type="scientific">Sphagnurus paluster</name>
    <dbReference type="NCBI Taxonomy" id="117069"/>
    <lineage>
        <taxon>Eukaryota</taxon>
        <taxon>Fungi</taxon>
        <taxon>Dikarya</taxon>
        <taxon>Basidiomycota</taxon>
        <taxon>Agaricomycotina</taxon>
        <taxon>Agaricomycetes</taxon>
        <taxon>Agaricomycetidae</taxon>
        <taxon>Agaricales</taxon>
        <taxon>Tricholomatineae</taxon>
        <taxon>Lyophyllaceae</taxon>
        <taxon>Sphagnurus</taxon>
    </lineage>
</organism>
<evidence type="ECO:0000313" key="3">
    <source>
        <dbReference type="EMBL" id="KAG5649910.1"/>
    </source>
</evidence>
<protein>
    <recommendedName>
        <fullName evidence="2">DUF6532 domain-containing protein</fullName>
    </recommendedName>
</protein>
<feature type="region of interest" description="Disordered" evidence="1">
    <location>
        <begin position="61"/>
        <end position="86"/>
    </location>
</feature>
<feature type="region of interest" description="Disordered" evidence="1">
    <location>
        <begin position="110"/>
        <end position="131"/>
    </location>
</feature>
<dbReference type="AlphaFoldDB" id="A0A9P7GIH1"/>
<feature type="region of interest" description="Disordered" evidence="1">
    <location>
        <begin position="335"/>
        <end position="381"/>
    </location>
</feature>
<dbReference type="Proteomes" id="UP000717328">
    <property type="component" value="Unassembled WGS sequence"/>
</dbReference>
<feature type="compositionally biased region" description="Polar residues" evidence="1">
    <location>
        <begin position="1"/>
        <end position="11"/>
    </location>
</feature>
<feature type="compositionally biased region" description="Basic and acidic residues" evidence="1">
    <location>
        <begin position="350"/>
        <end position="381"/>
    </location>
</feature>
<accession>A0A9P7GIH1</accession>
<keyword evidence="4" id="KW-1185">Reference proteome</keyword>
<evidence type="ECO:0000256" key="1">
    <source>
        <dbReference type="SAM" id="MobiDB-lite"/>
    </source>
</evidence>
<feature type="compositionally biased region" description="Low complexity" evidence="1">
    <location>
        <begin position="122"/>
        <end position="131"/>
    </location>
</feature>
<feature type="compositionally biased region" description="Basic and acidic residues" evidence="1">
    <location>
        <begin position="61"/>
        <end position="70"/>
    </location>
</feature>
<feature type="region of interest" description="Disordered" evidence="1">
    <location>
        <begin position="1"/>
        <end position="46"/>
    </location>
</feature>
<dbReference type="EMBL" id="JABCKI010000642">
    <property type="protein sequence ID" value="KAG5649910.1"/>
    <property type="molecule type" value="Genomic_DNA"/>
</dbReference>
<name>A0A9P7GIH1_9AGAR</name>
<feature type="compositionally biased region" description="Basic and acidic residues" evidence="1">
    <location>
        <begin position="29"/>
        <end position="46"/>
    </location>
</feature>
<feature type="compositionally biased region" description="Acidic residues" evidence="1">
    <location>
        <begin position="71"/>
        <end position="86"/>
    </location>
</feature>
<dbReference type="Pfam" id="PF20149">
    <property type="entry name" value="DUF6532"/>
    <property type="match status" value="1"/>
</dbReference>
<dbReference type="OrthoDB" id="3244572at2759"/>
<feature type="compositionally biased region" description="Basic and acidic residues" evidence="1">
    <location>
        <begin position="110"/>
        <end position="121"/>
    </location>
</feature>
<feature type="domain" description="DUF6532" evidence="2">
    <location>
        <begin position="155"/>
        <end position="313"/>
    </location>
</feature>
<comment type="caution">
    <text evidence="3">The sequence shown here is derived from an EMBL/GenBank/DDBJ whole genome shotgun (WGS) entry which is preliminary data.</text>
</comment>
<proteinExistence type="predicted"/>
<sequence>MTWCSTKQTIQSDKELESENCSSIKRQSKPSEKVQHKDKETLEKTQKQLVGLQKKLKKLEKGQQKALLDDHPDDSEEGPESEDEDSIMFSSTIKPIEVIPIPEVQARPLRRVEQTPVEKRPLSPSATSPPLKSLKKPLLPVALADSVKLFLDVCAQWAESCWANVQIVPNDELDEGQCYEFTPQILGVIQRHSSTMQSRLIEPTHTQVVVCFGFRQDLNKTFHYKDPKTKTGYCKNLIIFNLISKTWFKDTEAQGVVFKQLFNPIPLETIALIWTLIDHCISKWHSGVFVQANFKEDNVSNFYKVSLADLRKWTTLNPTVMTNKRKKLFDRAFKKSGGITSGEPQIQLKGDAEERARRELEGHTGETDSEGDKHDDEASDN</sequence>
<reference evidence="3" key="2">
    <citation type="submission" date="2021-10" db="EMBL/GenBank/DDBJ databases">
        <title>Phylogenomics reveals ancestral predisposition of the termite-cultivated fungus Termitomyces towards a domesticated lifestyle.</title>
        <authorList>
            <person name="Auxier B."/>
            <person name="Grum-Grzhimaylo A."/>
            <person name="Cardenas M.E."/>
            <person name="Lodge J.D."/>
            <person name="Laessoe T."/>
            <person name="Pedersen O."/>
            <person name="Smith M.E."/>
            <person name="Kuyper T.W."/>
            <person name="Franco-Molano E.A."/>
            <person name="Baroni T.J."/>
            <person name="Aanen D.K."/>
        </authorList>
    </citation>
    <scope>NUCLEOTIDE SEQUENCE</scope>
    <source>
        <strain evidence="3">D49</strain>
    </source>
</reference>
<dbReference type="InterPro" id="IPR045341">
    <property type="entry name" value="DUF6532"/>
</dbReference>
<gene>
    <name evidence="3" type="ORF">H0H81_001523</name>
</gene>
<evidence type="ECO:0000259" key="2">
    <source>
        <dbReference type="Pfam" id="PF20149"/>
    </source>
</evidence>
<reference evidence="3" key="1">
    <citation type="submission" date="2021-02" db="EMBL/GenBank/DDBJ databases">
        <authorList>
            <person name="Nieuwenhuis M."/>
            <person name="Van De Peppel L.J.J."/>
        </authorList>
    </citation>
    <scope>NUCLEOTIDE SEQUENCE</scope>
    <source>
        <strain evidence="3">D49</strain>
    </source>
</reference>